<dbReference type="RefSeq" id="WP_422865324.1">
    <property type="nucleotide sequence ID" value="NZ_JAMSKV010000017.1"/>
</dbReference>
<comment type="caution">
    <text evidence="2">The sequence shown here is derived from an EMBL/GenBank/DDBJ whole genome shotgun (WGS) entry which is preliminary data.</text>
</comment>
<evidence type="ECO:0000313" key="3">
    <source>
        <dbReference type="Proteomes" id="UP001524587"/>
    </source>
</evidence>
<organism evidence="2 3">
    <name type="scientific">Endosaccharibacter trunci</name>
    <dbReference type="NCBI Taxonomy" id="2812733"/>
    <lineage>
        <taxon>Bacteria</taxon>
        <taxon>Pseudomonadati</taxon>
        <taxon>Pseudomonadota</taxon>
        <taxon>Alphaproteobacteria</taxon>
        <taxon>Acetobacterales</taxon>
        <taxon>Acetobacteraceae</taxon>
        <taxon>Endosaccharibacter</taxon>
    </lineage>
</organism>
<dbReference type="Proteomes" id="UP001524587">
    <property type="component" value="Unassembled WGS sequence"/>
</dbReference>
<evidence type="ECO:0000256" key="1">
    <source>
        <dbReference type="SAM" id="Phobius"/>
    </source>
</evidence>
<keyword evidence="3" id="KW-1185">Reference proteome</keyword>
<accession>A0ABT1WAB8</accession>
<evidence type="ECO:0000313" key="2">
    <source>
        <dbReference type="EMBL" id="MCQ8279835.1"/>
    </source>
</evidence>
<proteinExistence type="predicted"/>
<keyword evidence="1" id="KW-0472">Membrane</keyword>
<keyword evidence="1" id="KW-0812">Transmembrane</keyword>
<gene>
    <name evidence="2" type="ORF">NFI95_15430</name>
</gene>
<reference evidence="2 3" key="1">
    <citation type="submission" date="2022-06" db="EMBL/GenBank/DDBJ databases">
        <title>Endosaccharibacter gen. nov., sp. nov., endophytic bacteria isolated from sugarcane.</title>
        <authorList>
            <person name="Pitiwittayakul N."/>
            <person name="Yukphan P."/>
            <person name="Charoenyingcharoen P."/>
            <person name="Tanasupawat S."/>
        </authorList>
    </citation>
    <scope>NUCLEOTIDE SEQUENCE [LARGE SCALE GENOMIC DNA]</scope>
    <source>
        <strain evidence="2 3">KSS8</strain>
    </source>
</reference>
<name>A0ABT1WAB8_9PROT</name>
<protein>
    <submittedName>
        <fullName evidence="2">Uncharacterized protein</fullName>
    </submittedName>
</protein>
<sequence length="78" mass="8347">MTGPKLTKPQIEFLDRLLRAGGEMRETILSPSAKRMATKMRRYGYVILTGSVGVGIGIGVGVWRITQAGRDALEGVGG</sequence>
<feature type="transmembrane region" description="Helical" evidence="1">
    <location>
        <begin position="43"/>
        <end position="65"/>
    </location>
</feature>
<keyword evidence="1" id="KW-1133">Transmembrane helix</keyword>
<dbReference type="EMBL" id="JAMSKV010000017">
    <property type="protein sequence ID" value="MCQ8279835.1"/>
    <property type="molecule type" value="Genomic_DNA"/>
</dbReference>